<proteinExistence type="predicted"/>
<gene>
    <name evidence="2" type="ORF">LU635_00450</name>
</gene>
<dbReference type="EMBL" id="JAJSON010000004">
    <property type="protein sequence ID" value="MCG9970089.1"/>
    <property type="molecule type" value="Genomic_DNA"/>
</dbReference>
<accession>A0A9X1UTS3</accession>
<name>A0A9X1UTS3_9FLAO</name>
<dbReference type="Proteomes" id="UP001139344">
    <property type="component" value="Unassembled WGS sequence"/>
</dbReference>
<protein>
    <recommendedName>
        <fullName evidence="4">Antibiotic biosynthesis monooxygenase</fullName>
    </recommendedName>
</protein>
<dbReference type="AlphaFoldDB" id="A0A9X1UTS3"/>
<feature type="signal peptide" evidence="1">
    <location>
        <begin position="1"/>
        <end position="22"/>
    </location>
</feature>
<sequence>MKTTAKLLAFVLVFALCANVSSQESNEEKAEDFKPVYITMTTTHWNDDPDTDFSDWLETEKEYFEKVVKKNDLIMSSGVYTHYFTPDNSEIVMVNVYENWSDIENANEINQKLIEEAWPDEKDRQAFFKKQRSYYRPDHKDEIYLSMPFMIPESQDSQESKIFYVRSSDLAMNGNGKPGKFKEHFEKVTKKSKKLKGYYTHRHLWGSNGREMTEVFVFDKLADIEDFFDEEENIIKATWTDEKERTAFMQDLGSNFTGKHADYVYRSVPELQK</sequence>
<keyword evidence="1" id="KW-0732">Signal</keyword>
<comment type="caution">
    <text evidence="2">The sequence shown here is derived from an EMBL/GenBank/DDBJ whole genome shotgun (WGS) entry which is preliminary data.</text>
</comment>
<evidence type="ECO:0000313" key="2">
    <source>
        <dbReference type="EMBL" id="MCG9970089.1"/>
    </source>
</evidence>
<evidence type="ECO:0000313" key="3">
    <source>
        <dbReference type="Proteomes" id="UP001139344"/>
    </source>
</evidence>
<evidence type="ECO:0000256" key="1">
    <source>
        <dbReference type="SAM" id="SignalP"/>
    </source>
</evidence>
<evidence type="ECO:0008006" key="4">
    <source>
        <dbReference type="Google" id="ProtNLM"/>
    </source>
</evidence>
<keyword evidence="3" id="KW-1185">Reference proteome</keyword>
<dbReference type="RefSeq" id="WP_240095222.1">
    <property type="nucleotide sequence ID" value="NZ_JAJSON010000004.1"/>
</dbReference>
<feature type="chain" id="PRO_5040802288" description="Antibiotic biosynthesis monooxygenase" evidence="1">
    <location>
        <begin position="23"/>
        <end position="273"/>
    </location>
</feature>
<reference evidence="2" key="1">
    <citation type="submission" date="2021-12" db="EMBL/GenBank/DDBJ databases">
        <title>Description of Gramella crocea sp. nov., a new bacterium isolated from activated sludge.</title>
        <authorList>
            <person name="Zhang X."/>
        </authorList>
    </citation>
    <scope>NUCLEOTIDE SEQUENCE</scope>
    <source>
        <strain evidence="2">YB25</strain>
    </source>
</reference>
<organism evidence="2 3">
    <name type="scientific">Christiangramia crocea</name>
    <dbReference type="NCBI Taxonomy" id="2904124"/>
    <lineage>
        <taxon>Bacteria</taxon>
        <taxon>Pseudomonadati</taxon>
        <taxon>Bacteroidota</taxon>
        <taxon>Flavobacteriia</taxon>
        <taxon>Flavobacteriales</taxon>
        <taxon>Flavobacteriaceae</taxon>
        <taxon>Christiangramia</taxon>
    </lineage>
</organism>